<dbReference type="SUPFAM" id="SSF48445">
    <property type="entry name" value="14-3-3 protein"/>
    <property type="match status" value="1"/>
</dbReference>
<dbReference type="RefSeq" id="XP_029657604.1">
    <property type="nucleotide sequence ID" value="XM_029801744.1"/>
</dbReference>
<dbReference type="KEGG" id="osn:115231808"/>
<comment type="similarity">
    <text evidence="1">Belongs to the 14-3-3 family.</text>
</comment>
<dbReference type="KEGG" id="osn:115231800"/>
<evidence type="ECO:0000313" key="6">
    <source>
        <dbReference type="RefSeq" id="XP_029657604.1"/>
    </source>
</evidence>
<dbReference type="Gene3D" id="1.20.190.20">
    <property type="entry name" value="14-3-3 domain"/>
    <property type="match status" value="1"/>
</dbReference>
<evidence type="ECO:0000313" key="4">
    <source>
        <dbReference type="RefSeq" id="XP_029657597.1"/>
    </source>
</evidence>
<protein>
    <submittedName>
        <fullName evidence="4 5">14-3-3 protein homolog 2-like</fullName>
    </submittedName>
</protein>
<evidence type="ECO:0000313" key="5">
    <source>
        <dbReference type="RefSeq" id="XP_029657601.1"/>
    </source>
</evidence>
<dbReference type="Proteomes" id="UP000515154">
    <property type="component" value="Unplaced"/>
</dbReference>
<name>A0A6P7TYR0_9MOLL</name>
<evidence type="ECO:0000313" key="3">
    <source>
        <dbReference type="Proteomes" id="UP000515154"/>
    </source>
</evidence>
<dbReference type="Pfam" id="PF00244">
    <property type="entry name" value="14-3-3"/>
    <property type="match status" value="1"/>
</dbReference>
<evidence type="ECO:0000259" key="2">
    <source>
        <dbReference type="Pfam" id="PF00244"/>
    </source>
</evidence>
<dbReference type="InterPro" id="IPR036815">
    <property type="entry name" value="14-3-3_dom_sf"/>
</dbReference>
<dbReference type="InterPro" id="IPR000308">
    <property type="entry name" value="14-3-3"/>
</dbReference>
<gene>
    <name evidence="6" type="primary">LOC115231808</name>
    <name evidence="4" type="synonym">LOC115231800</name>
    <name evidence="5" type="synonym">LOC115231805</name>
</gene>
<dbReference type="AlphaFoldDB" id="A0A6P7TYR0"/>
<dbReference type="KEGG" id="osn:115231805"/>
<dbReference type="PANTHER" id="PTHR18860">
    <property type="entry name" value="14-3-3 PROTEIN"/>
    <property type="match status" value="1"/>
</dbReference>
<sequence>MAEVLSTDARQYYVDESKEAYEQALSIAQNFAVNDTGRLGLALNASVFYYEILEEKDKACSLAKMTFDEAIESLDDLTGFLNSEVSLILQLIQDNYKNWTDKKDGWK</sequence>
<organism evidence="3 6">
    <name type="scientific">Octopus sinensis</name>
    <name type="common">East Asian common octopus</name>
    <dbReference type="NCBI Taxonomy" id="2607531"/>
    <lineage>
        <taxon>Eukaryota</taxon>
        <taxon>Metazoa</taxon>
        <taxon>Spiralia</taxon>
        <taxon>Lophotrochozoa</taxon>
        <taxon>Mollusca</taxon>
        <taxon>Cephalopoda</taxon>
        <taxon>Coleoidea</taxon>
        <taxon>Octopodiformes</taxon>
        <taxon>Octopoda</taxon>
        <taxon>Incirrata</taxon>
        <taxon>Octopodidae</taxon>
        <taxon>Octopus</taxon>
    </lineage>
</organism>
<dbReference type="PRINTS" id="PR00305">
    <property type="entry name" value="1433ZETA"/>
</dbReference>
<proteinExistence type="inferred from homology"/>
<dbReference type="RefSeq" id="XP_029657601.1">
    <property type="nucleotide sequence ID" value="XM_029801741.1"/>
</dbReference>
<keyword evidence="3" id="KW-1185">Reference proteome</keyword>
<dbReference type="InterPro" id="IPR023410">
    <property type="entry name" value="14-3-3_domain"/>
</dbReference>
<evidence type="ECO:0000256" key="1">
    <source>
        <dbReference type="ARBA" id="ARBA00006141"/>
    </source>
</evidence>
<accession>A0A6P7TYR0</accession>
<dbReference type="RefSeq" id="XP_029657597.1">
    <property type="nucleotide sequence ID" value="XM_029801737.1"/>
</dbReference>
<reference evidence="4 5" key="1">
    <citation type="submission" date="2025-08" db="UniProtKB">
        <authorList>
            <consortium name="RefSeq"/>
        </authorList>
    </citation>
    <scope>IDENTIFICATION</scope>
</reference>
<feature type="domain" description="14-3-3" evidence="2">
    <location>
        <begin position="1"/>
        <end position="100"/>
    </location>
</feature>